<dbReference type="InterPro" id="IPR027805">
    <property type="entry name" value="Transposase_HTH_dom"/>
</dbReference>
<dbReference type="PANTHER" id="PTHR23080:SF144">
    <property type="entry name" value="SPINDLE AND KINETOCHORE ASSOCIATED COMPLEX SUBUNIT 3"/>
    <property type="match status" value="1"/>
</dbReference>
<keyword evidence="4" id="KW-1185">Reference proteome</keyword>
<dbReference type="PANTHER" id="PTHR23080">
    <property type="entry name" value="THAP DOMAIN PROTEIN"/>
    <property type="match status" value="1"/>
</dbReference>
<organism evidence="3 4">
    <name type="scientific">Ilyodon furcidens</name>
    <name type="common">goldbreast splitfin</name>
    <dbReference type="NCBI Taxonomy" id="33524"/>
    <lineage>
        <taxon>Eukaryota</taxon>
        <taxon>Metazoa</taxon>
        <taxon>Chordata</taxon>
        <taxon>Craniata</taxon>
        <taxon>Vertebrata</taxon>
        <taxon>Euteleostomi</taxon>
        <taxon>Actinopterygii</taxon>
        <taxon>Neopterygii</taxon>
        <taxon>Teleostei</taxon>
        <taxon>Neoteleostei</taxon>
        <taxon>Acanthomorphata</taxon>
        <taxon>Ovalentaria</taxon>
        <taxon>Atherinomorphae</taxon>
        <taxon>Cyprinodontiformes</taxon>
        <taxon>Goodeidae</taxon>
        <taxon>Ilyodon</taxon>
    </lineage>
</organism>
<feature type="region of interest" description="Disordered" evidence="1">
    <location>
        <begin position="1"/>
        <end position="22"/>
    </location>
</feature>
<evidence type="ECO:0000313" key="4">
    <source>
        <dbReference type="Proteomes" id="UP001482620"/>
    </source>
</evidence>
<reference evidence="3 4" key="1">
    <citation type="submission" date="2021-06" db="EMBL/GenBank/DDBJ databases">
        <authorList>
            <person name="Palmer J.M."/>
        </authorList>
    </citation>
    <scope>NUCLEOTIDE SEQUENCE [LARGE SCALE GENOMIC DNA]</scope>
    <source>
        <strain evidence="4">if_2019</strain>
        <tissue evidence="3">Muscle</tissue>
    </source>
</reference>
<sequence length="114" mass="12734">MLRYFRSSRAPQTGRSGSRLSGRLEGVFPTNRRLTSASHSVICNAMGVLSQILPCLPQTGRKFSPFQMLLLTLMHLRLNLPIQHMAHLFCIDRSTVSTTFTNTIDVMFTHLAAG</sequence>
<evidence type="ECO:0000313" key="3">
    <source>
        <dbReference type="EMBL" id="MEQ2252568.1"/>
    </source>
</evidence>
<feature type="domain" description="Transposase Helix-turn-helix" evidence="2">
    <location>
        <begin position="62"/>
        <end position="111"/>
    </location>
</feature>
<proteinExistence type="predicted"/>
<dbReference type="Proteomes" id="UP001482620">
    <property type="component" value="Unassembled WGS sequence"/>
</dbReference>
<dbReference type="EMBL" id="JAHRIQ010095283">
    <property type="protein sequence ID" value="MEQ2252568.1"/>
    <property type="molecule type" value="Genomic_DNA"/>
</dbReference>
<feature type="compositionally biased region" description="Polar residues" evidence="1">
    <location>
        <begin position="9"/>
        <end position="19"/>
    </location>
</feature>
<gene>
    <name evidence="3" type="ORF">ILYODFUR_023069</name>
</gene>
<protein>
    <recommendedName>
        <fullName evidence="2">Transposase Helix-turn-helix domain-containing protein</fullName>
    </recommendedName>
</protein>
<evidence type="ECO:0000259" key="2">
    <source>
        <dbReference type="Pfam" id="PF13613"/>
    </source>
</evidence>
<comment type="caution">
    <text evidence="3">The sequence shown here is derived from an EMBL/GenBank/DDBJ whole genome shotgun (WGS) entry which is preliminary data.</text>
</comment>
<dbReference type="Pfam" id="PF13613">
    <property type="entry name" value="HTH_Tnp_4"/>
    <property type="match status" value="1"/>
</dbReference>
<name>A0ABV0V8A6_9TELE</name>
<accession>A0ABV0V8A6</accession>
<evidence type="ECO:0000256" key="1">
    <source>
        <dbReference type="SAM" id="MobiDB-lite"/>
    </source>
</evidence>